<gene>
    <name evidence="1" type="ORF">PACLA_8A010786</name>
</gene>
<evidence type="ECO:0000313" key="1">
    <source>
        <dbReference type="EMBL" id="CAB4038976.1"/>
    </source>
</evidence>
<dbReference type="Proteomes" id="UP001152795">
    <property type="component" value="Unassembled WGS sequence"/>
</dbReference>
<protein>
    <submittedName>
        <fullName evidence="1">Uncharacterized protein</fullName>
    </submittedName>
</protein>
<sequence length="177" mass="20538">MPFFQRSTLAPLPPSVSKGLHQPSPYVTTTGSTHDHKFHESPLLQPGYKKAPSSWKVQYVEDSISTVGFSLIRSFSHIWWLKVKPWRRPLTMGNQSSEMKDKYKGEPEVTLETRFNERFQPPKLHDHHVNGPSKDLVRSTQNVEASGRVYYPKDRGVLSYHGDMYLTTTQRDHRRFN</sequence>
<feature type="non-terminal residue" evidence="1">
    <location>
        <position position="1"/>
    </location>
</feature>
<accession>A0A6S7K0Y5</accession>
<dbReference type="AlphaFoldDB" id="A0A6S7K0Y5"/>
<dbReference type="PANTHER" id="PTHR37404:SF1">
    <property type="entry name" value="HCG1796489"/>
    <property type="match status" value="1"/>
</dbReference>
<name>A0A6S7K0Y5_PARCT</name>
<proteinExistence type="predicted"/>
<organism evidence="1 2">
    <name type="scientific">Paramuricea clavata</name>
    <name type="common">Red gorgonian</name>
    <name type="synonym">Violescent sea-whip</name>
    <dbReference type="NCBI Taxonomy" id="317549"/>
    <lineage>
        <taxon>Eukaryota</taxon>
        <taxon>Metazoa</taxon>
        <taxon>Cnidaria</taxon>
        <taxon>Anthozoa</taxon>
        <taxon>Octocorallia</taxon>
        <taxon>Malacalcyonacea</taxon>
        <taxon>Plexauridae</taxon>
        <taxon>Paramuricea</taxon>
    </lineage>
</organism>
<dbReference type="InterPro" id="IPR053347">
    <property type="entry name" value="Axonemal_MT_stabilizer"/>
</dbReference>
<evidence type="ECO:0000313" key="2">
    <source>
        <dbReference type="Proteomes" id="UP001152795"/>
    </source>
</evidence>
<keyword evidence="2" id="KW-1185">Reference proteome</keyword>
<comment type="caution">
    <text evidence="1">The sequence shown here is derived from an EMBL/GenBank/DDBJ whole genome shotgun (WGS) entry which is preliminary data.</text>
</comment>
<dbReference type="PANTHER" id="PTHR37404">
    <property type="entry name" value="HCG1796489"/>
    <property type="match status" value="1"/>
</dbReference>
<dbReference type="EMBL" id="CACRXK020024812">
    <property type="protein sequence ID" value="CAB4038976.1"/>
    <property type="molecule type" value="Genomic_DNA"/>
</dbReference>
<dbReference type="OrthoDB" id="382863at2759"/>
<reference evidence="1" key="1">
    <citation type="submission" date="2020-04" db="EMBL/GenBank/DDBJ databases">
        <authorList>
            <person name="Alioto T."/>
            <person name="Alioto T."/>
            <person name="Gomez Garrido J."/>
        </authorList>
    </citation>
    <scope>NUCLEOTIDE SEQUENCE</scope>
    <source>
        <strain evidence="1">A484AB</strain>
    </source>
</reference>